<dbReference type="PANTHER" id="PTHR38248:SF2">
    <property type="entry name" value="FUNK1 11"/>
    <property type="match status" value="1"/>
</dbReference>
<evidence type="ECO:0000313" key="3">
    <source>
        <dbReference type="Proteomes" id="UP001175227"/>
    </source>
</evidence>
<accession>A0AA39KHY5</accession>
<dbReference type="GO" id="GO:0005524">
    <property type="term" value="F:ATP binding"/>
    <property type="evidence" value="ECO:0007669"/>
    <property type="project" value="InterPro"/>
</dbReference>
<dbReference type="Gene3D" id="1.10.510.10">
    <property type="entry name" value="Transferase(Phosphotransferase) domain 1"/>
    <property type="match status" value="1"/>
</dbReference>
<dbReference type="SUPFAM" id="SSF56112">
    <property type="entry name" value="Protein kinase-like (PK-like)"/>
    <property type="match status" value="1"/>
</dbReference>
<dbReference type="InterPro" id="IPR011009">
    <property type="entry name" value="Kinase-like_dom_sf"/>
</dbReference>
<dbReference type="PANTHER" id="PTHR38248">
    <property type="entry name" value="FUNK1 6"/>
    <property type="match status" value="1"/>
</dbReference>
<dbReference type="AlphaFoldDB" id="A0AA39KHY5"/>
<organism evidence="2 3">
    <name type="scientific">Armillaria novae-zelandiae</name>
    <dbReference type="NCBI Taxonomy" id="153914"/>
    <lineage>
        <taxon>Eukaryota</taxon>
        <taxon>Fungi</taxon>
        <taxon>Dikarya</taxon>
        <taxon>Basidiomycota</taxon>
        <taxon>Agaricomycotina</taxon>
        <taxon>Agaricomycetes</taxon>
        <taxon>Agaricomycetidae</taxon>
        <taxon>Agaricales</taxon>
        <taxon>Marasmiineae</taxon>
        <taxon>Physalacriaceae</taxon>
        <taxon>Armillaria</taxon>
    </lineage>
</organism>
<name>A0AA39KHY5_9AGAR</name>
<dbReference type="GO" id="GO:0004672">
    <property type="term" value="F:protein kinase activity"/>
    <property type="evidence" value="ECO:0007669"/>
    <property type="project" value="InterPro"/>
</dbReference>
<feature type="domain" description="Protein kinase" evidence="1">
    <location>
        <begin position="57"/>
        <end position="359"/>
    </location>
</feature>
<protein>
    <recommendedName>
        <fullName evidence="1">Protein kinase domain-containing protein</fullName>
    </recommendedName>
</protein>
<proteinExistence type="predicted"/>
<comment type="caution">
    <text evidence="2">The sequence shown here is derived from an EMBL/GenBank/DDBJ whole genome shotgun (WGS) entry which is preliminary data.</text>
</comment>
<dbReference type="InterPro" id="IPR040976">
    <property type="entry name" value="Pkinase_fungal"/>
</dbReference>
<dbReference type="Proteomes" id="UP001175227">
    <property type="component" value="Unassembled WGS sequence"/>
</dbReference>
<dbReference type="InterPro" id="IPR000719">
    <property type="entry name" value="Prot_kinase_dom"/>
</dbReference>
<gene>
    <name evidence="2" type="ORF">IW261DRAFT_296014</name>
</gene>
<dbReference type="PROSITE" id="PS50011">
    <property type="entry name" value="PROTEIN_KINASE_DOM"/>
    <property type="match status" value="1"/>
</dbReference>
<keyword evidence="3" id="KW-1185">Reference proteome</keyword>
<evidence type="ECO:0000313" key="2">
    <source>
        <dbReference type="EMBL" id="KAK0460331.1"/>
    </source>
</evidence>
<sequence length="359" mass="41467">MFSAMPIEYHDLTPLQCGVPNQIIEDPYLKCFENIDCQNPEHFYKDLKVTLQKADKTNMVLTLGDVIHGQRHLIGRNACVAIGASLEWPGRQLVVKMSYPSIYRESEKKLVDAAKSKVRDMSSEGKEHWVLNDFPEIFHSQGFRFNDNASPRRCLMESLTGAAHVDRKTGIYELYDGRLLRVTVSERLFPITDTTNVKDIAQVFLDILQCHRWLYDHAKILHQDISMANVMYRKRPSDNKVYGVLNDFDISFSQTEAASLHRTGTLPYMAHDLLGQSDIGHLYRHDVETLYYVLLMLCCRYEIVEIERVPILRPLPKDPSDMLFAEWFNRYLTWGSLSAKKTYSSLLHVGHQRAYTVTT</sequence>
<reference evidence="2" key="1">
    <citation type="submission" date="2023-06" db="EMBL/GenBank/DDBJ databases">
        <authorList>
            <consortium name="Lawrence Berkeley National Laboratory"/>
            <person name="Ahrendt S."/>
            <person name="Sahu N."/>
            <person name="Indic B."/>
            <person name="Wong-Bajracharya J."/>
            <person name="Merenyi Z."/>
            <person name="Ke H.-M."/>
            <person name="Monk M."/>
            <person name="Kocsube S."/>
            <person name="Drula E."/>
            <person name="Lipzen A."/>
            <person name="Balint B."/>
            <person name="Henrissat B."/>
            <person name="Andreopoulos B."/>
            <person name="Martin F.M."/>
            <person name="Harder C.B."/>
            <person name="Rigling D."/>
            <person name="Ford K.L."/>
            <person name="Foster G.D."/>
            <person name="Pangilinan J."/>
            <person name="Papanicolaou A."/>
            <person name="Barry K."/>
            <person name="LaButti K."/>
            <person name="Viragh M."/>
            <person name="Koriabine M."/>
            <person name="Yan M."/>
            <person name="Riley R."/>
            <person name="Champramary S."/>
            <person name="Plett K.L."/>
            <person name="Tsai I.J."/>
            <person name="Slot J."/>
            <person name="Sipos G."/>
            <person name="Plett J."/>
            <person name="Nagy L.G."/>
            <person name="Grigoriev I.V."/>
        </authorList>
    </citation>
    <scope>NUCLEOTIDE SEQUENCE</scope>
    <source>
        <strain evidence="2">ICMP 16352</strain>
    </source>
</reference>
<evidence type="ECO:0000259" key="1">
    <source>
        <dbReference type="PROSITE" id="PS50011"/>
    </source>
</evidence>
<dbReference type="Pfam" id="PF17667">
    <property type="entry name" value="Pkinase_fungal"/>
    <property type="match status" value="1"/>
</dbReference>
<dbReference type="EMBL" id="JAUEPR010000178">
    <property type="protein sequence ID" value="KAK0460331.1"/>
    <property type="molecule type" value="Genomic_DNA"/>
</dbReference>